<dbReference type="EMBL" id="PFGP01000141">
    <property type="protein sequence ID" value="PIW65839.1"/>
    <property type="molecule type" value="Genomic_DNA"/>
</dbReference>
<evidence type="ECO:0000313" key="2">
    <source>
        <dbReference type="EMBL" id="PIW65839.1"/>
    </source>
</evidence>
<feature type="compositionally biased region" description="Polar residues" evidence="1">
    <location>
        <begin position="308"/>
        <end position="331"/>
    </location>
</feature>
<dbReference type="GO" id="GO:0006508">
    <property type="term" value="P:proteolysis"/>
    <property type="evidence" value="ECO:0007669"/>
    <property type="project" value="UniProtKB-KW"/>
</dbReference>
<comment type="caution">
    <text evidence="2">The sequence shown here is derived from an EMBL/GenBank/DDBJ whole genome shotgun (WGS) entry which is preliminary data.</text>
</comment>
<organism evidence="2 3">
    <name type="scientific">Candidatus Taenaricola geysiri</name>
    <dbReference type="NCBI Taxonomy" id="1974752"/>
    <lineage>
        <taxon>Bacteria</taxon>
        <taxon>Pseudomonadati</taxon>
        <taxon>Candidatus Omnitrophota</taxon>
        <taxon>Candidatus Taenaricola</taxon>
    </lineage>
</organism>
<evidence type="ECO:0000313" key="3">
    <source>
        <dbReference type="Proteomes" id="UP000231267"/>
    </source>
</evidence>
<keyword evidence="2" id="KW-0645">Protease</keyword>
<dbReference type="Proteomes" id="UP000231267">
    <property type="component" value="Unassembled WGS sequence"/>
</dbReference>
<dbReference type="SUPFAM" id="SSF52096">
    <property type="entry name" value="ClpP/crotonase"/>
    <property type="match status" value="1"/>
</dbReference>
<dbReference type="AlphaFoldDB" id="A0A2J0LF55"/>
<feature type="region of interest" description="Disordered" evidence="1">
    <location>
        <begin position="307"/>
        <end position="331"/>
    </location>
</feature>
<proteinExistence type="predicted"/>
<gene>
    <name evidence="2" type="ORF">COW11_06460</name>
</gene>
<name>A0A2J0LF55_9BACT</name>
<dbReference type="InterPro" id="IPR002825">
    <property type="entry name" value="Pept_S49_ser-pept_pro"/>
</dbReference>
<sequence>MPTWGEILQELNTPPNTPDVIRRKYLQGLAKYTNRDVILYSTKWTDPTGVTPDLISITEEDIQGFMEVIHGLRNTNLDLIIHSPGGSPVATEAIVKYLHKKFNDIRVIVPQAAMSAGTMLACAGSRILMGKHSFLGPIDPQFILPTHIPGASRMVPAQAILDQFELAKKECKNSENMGSWIPILNQYGPGILVECKNAIALSRRLVRDWLANYMFKGMKRASYKAAFVAKRLAAHQDHKSHARHLDRDDCKNMGLVIDDLEQDQTLQDLVLSVFHASTLTFTVTPAVKIIENQNGKAFIKMSGRIMIQQPQPGTPPSSKNQNAPTASLYVS</sequence>
<dbReference type="InterPro" id="IPR029045">
    <property type="entry name" value="ClpP/crotonase-like_dom_sf"/>
</dbReference>
<reference evidence="2 3" key="1">
    <citation type="submission" date="2017-09" db="EMBL/GenBank/DDBJ databases">
        <title>Depth-based differentiation of microbial function through sediment-hosted aquifers and enrichment of novel symbionts in the deep terrestrial subsurface.</title>
        <authorList>
            <person name="Probst A.J."/>
            <person name="Ladd B."/>
            <person name="Jarett J.K."/>
            <person name="Geller-Mcgrath D.E."/>
            <person name="Sieber C.M."/>
            <person name="Emerson J.B."/>
            <person name="Anantharaman K."/>
            <person name="Thomas B.C."/>
            <person name="Malmstrom R."/>
            <person name="Stieglmeier M."/>
            <person name="Klingl A."/>
            <person name="Woyke T."/>
            <person name="Ryan C.M."/>
            <person name="Banfield J.F."/>
        </authorList>
    </citation>
    <scope>NUCLEOTIDE SEQUENCE [LARGE SCALE GENOMIC DNA]</scope>
    <source>
        <strain evidence="2">CG12_big_fil_rev_8_21_14_0_65_43_15</strain>
    </source>
</reference>
<evidence type="ECO:0000256" key="1">
    <source>
        <dbReference type="SAM" id="MobiDB-lite"/>
    </source>
</evidence>
<accession>A0A2J0LF55</accession>
<dbReference type="Gene3D" id="3.90.226.10">
    <property type="entry name" value="2-enoyl-CoA Hydratase, Chain A, domain 1"/>
    <property type="match status" value="1"/>
</dbReference>
<dbReference type="GO" id="GO:0016020">
    <property type="term" value="C:membrane"/>
    <property type="evidence" value="ECO:0007669"/>
    <property type="project" value="InterPro"/>
</dbReference>
<dbReference type="PANTHER" id="PTHR35984:SF1">
    <property type="entry name" value="PERIPLASMIC SERINE PROTEASE"/>
    <property type="match status" value="1"/>
</dbReference>
<dbReference type="GO" id="GO:0008233">
    <property type="term" value="F:peptidase activity"/>
    <property type="evidence" value="ECO:0007669"/>
    <property type="project" value="UniProtKB-KW"/>
</dbReference>
<dbReference type="Pfam" id="PF01972">
    <property type="entry name" value="SDH_protease"/>
    <property type="match status" value="1"/>
</dbReference>
<keyword evidence="2" id="KW-0378">Hydrolase</keyword>
<protein>
    <submittedName>
        <fullName evidence="2">Serine protease</fullName>
    </submittedName>
</protein>
<dbReference type="PANTHER" id="PTHR35984">
    <property type="entry name" value="PERIPLASMIC SERINE PROTEASE"/>
    <property type="match status" value="1"/>
</dbReference>